<dbReference type="AlphaFoldDB" id="A0A8T2CFG3"/>
<feature type="compositionally biased region" description="Basic and acidic residues" evidence="1">
    <location>
        <begin position="7"/>
        <end position="16"/>
    </location>
</feature>
<comment type="caution">
    <text evidence="3">The sequence shown here is derived from an EMBL/GenBank/DDBJ whole genome shotgun (WGS) entry which is preliminary data.</text>
</comment>
<evidence type="ECO:0000256" key="1">
    <source>
        <dbReference type="SAM" id="MobiDB-lite"/>
    </source>
</evidence>
<dbReference type="InterPro" id="IPR003863">
    <property type="entry name" value="DUF220"/>
</dbReference>
<reference evidence="3 4" key="1">
    <citation type="submission" date="2020-12" db="EMBL/GenBank/DDBJ databases">
        <title>Concerted genomic and epigenomic changes stabilize Arabidopsis allopolyploids.</title>
        <authorList>
            <person name="Chen Z."/>
        </authorList>
    </citation>
    <scope>NUCLEOTIDE SEQUENCE [LARGE SCALE GENOMIC DNA]</scope>
    <source>
        <strain evidence="3">As9502</strain>
        <tissue evidence="3">Leaf</tissue>
    </source>
</reference>
<feature type="region of interest" description="Disordered" evidence="1">
    <location>
        <begin position="1"/>
        <end position="36"/>
    </location>
</feature>
<accession>A0A8T2CFG3</accession>
<name>A0A8T2CFG3_ARASU</name>
<dbReference type="Pfam" id="PF02713">
    <property type="entry name" value="DUF220"/>
    <property type="match status" value="1"/>
</dbReference>
<sequence>MQQPLKAESKKSENNRSKSVSDMNSNNVDDEEMEEGKLWRAAEKKHPWYDAPPKVKVTTKKGLCHMYVEMTFGLPPRSVYELFTNPNNLPLFSDKSWRQLLVNKRRKVLKRDGPMQIVEVEKVVAWDFLWWSGGMPINLIADENEKDLTGKYKKQKMKFMKVFEGSYKVEPIYVDSERLCKNKEPKSPEEYKKCSGGQGKIASKVTMDQYFQPYPLFNLPPLSWYIRRTTIKTTTTLLKMLQDMGAKMRVDPYESS</sequence>
<dbReference type="OrthoDB" id="1027017at2759"/>
<dbReference type="PANTHER" id="PTHR31385:SF6">
    <property type="entry name" value="DUF220 DOMAIN-CONTAINING PROTEIN-RELATED"/>
    <property type="match status" value="1"/>
</dbReference>
<gene>
    <name evidence="3" type="ORF">ISN44_As06g023860</name>
</gene>
<feature type="domain" description="DUF220" evidence="2">
    <location>
        <begin position="132"/>
        <end position="204"/>
    </location>
</feature>
<dbReference type="EMBL" id="JAEFBJ010000006">
    <property type="protein sequence ID" value="KAG7598089.1"/>
    <property type="molecule type" value="Genomic_DNA"/>
</dbReference>
<organism evidence="3 4">
    <name type="scientific">Arabidopsis suecica</name>
    <name type="common">Swedish thale-cress</name>
    <name type="synonym">Cardaminopsis suecica</name>
    <dbReference type="NCBI Taxonomy" id="45249"/>
    <lineage>
        <taxon>Eukaryota</taxon>
        <taxon>Viridiplantae</taxon>
        <taxon>Streptophyta</taxon>
        <taxon>Embryophyta</taxon>
        <taxon>Tracheophyta</taxon>
        <taxon>Spermatophyta</taxon>
        <taxon>Magnoliopsida</taxon>
        <taxon>eudicotyledons</taxon>
        <taxon>Gunneridae</taxon>
        <taxon>Pentapetalae</taxon>
        <taxon>rosids</taxon>
        <taxon>malvids</taxon>
        <taxon>Brassicales</taxon>
        <taxon>Brassicaceae</taxon>
        <taxon>Camelineae</taxon>
        <taxon>Arabidopsis</taxon>
    </lineage>
</organism>
<proteinExistence type="predicted"/>
<keyword evidence="4" id="KW-1185">Reference proteome</keyword>
<dbReference type="Proteomes" id="UP000694251">
    <property type="component" value="Chromosome 6"/>
</dbReference>
<dbReference type="PANTHER" id="PTHR31385">
    <property type="entry name" value="PUTATIVE (DUF220)-RELATED"/>
    <property type="match status" value="1"/>
</dbReference>
<protein>
    <recommendedName>
        <fullName evidence="2">DUF220 domain-containing protein</fullName>
    </recommendedName>
</protein>
<evidence type="ECO:0000313" key="4">
    <source>
        <dbReference type="Proteomes" id="UP000694251"/>
    </source>
</evidence>
<evidence type="ECO:0000259" key="2">
    <source>
        <dbReference type="Pfam" id="PF02713"/>
    </source>
</evidence>
<evidence type="ECO:0000313" key="3">
    <source>
        <dbReference type="EMBL" id="KAG7598089.1"/>
    </source>
</evidence>